<accession>A0A4S8L573</accession>
<reference evidence="1 2" key="1">
    <citation type="journal article" date="2019" name="Nat. Ecol. Evol.">
        <title>Megaphylogeny resolves global patterns of mushroom evolution.</title>
        <authorList>
            <person name="Varga T."/>
            <person name="Krizsan K."/>
            <person name="Foldi C."/>
            <person name="Dima B."/>
            <person name="Sanchez-Garcia M."/>
            <person name="Sanchez-Ramirez S."/>
            <person name="Szollosi G.J."/>
            <person name="Szarkandi J.G."/>
            <person name="Papp V."/>
            <person name="Albert L."/>
            <person name="Andreopoulos W."/>
            <person name="Angelini C."/>
            <person name="Antonin V."/>
            <person name="Barry K.W."/>
            <person name="Bougher N.L."/>
            <person name="Buchanan P."/>
            <person name="Buyck B."/>
            <person name="Bense V."/>
            <person name="Catcheside P."/>
            <person name="Chovatia M."/>
            <person name="Cooper J."/>
            <person name="Damon W."/>
            <person name="Desjardin D."/>
            <person name="Finy P."/>
            <person name="Geml J."/>
            <person name="Haridas S."/>
            <person name="Hughes K."/>
            <person name="Justo A."/>
            <person name="Karasinski D."/>
            <person name="Kautmanova I."/>
            <person name="Kiss B."/>
            <person name="Kocsube S."/>
            <person name="Kotiranta H."/>
            <person name="LaButti K.M."/>
            <person name="Lechner B.E."/>
            <person name="Liimatainen K."/>
            <person name="Lipzen A."/>
            <person name="Lukacs Z."/>
            <person name="Mihaltcheva S."/>
            <person name="Morgado L.N."/>
            <person name="Niskanen T."/>
            <person name="Noordeloos M.E."/>
            <person name="Ohm R.A."/>
            <person name="Ortiz-Santana B."/>
            <person name="Ovrebo C."/>
            <person name="Racz N."/>
            <person name="Riley R."/>
            <person name="Savchenko A."/>
            <person name="Shiryaev A."/>
            <person name="Soop K."/>
            <person name="Spirin V."/>
            <person name="Szebenyi C."/>
            <person name="Tomsovsky M."/>
            <person name="Tulloss R.E."/>
            <person name="Uehling J."/>
            <person name="Grigoriev I.V."/>
            <person name="Vagvolgyi C."/>
            <person name="Papp T."/>
            <person name="Martin F.M."/>
            <person name="Miettinen O."/>
            <person name="Hibbett D.S."/>
            <person name="Nagy L.G."/>
        </authorList>
    </citation>
    <scope>NUCLEOTIDE SEQUENCE [LARGE SCALE GENOMIC DNA]</scope>
    <source>
        <strain evidence="1 2">CBS 962.96</strain>
    </source>
</reference>
<dbReference type="AlphaFoldDB" id="A0A4S8L573"/>
<evidence type="ECO:0000313" key="1">
    <source>
        <dbReference type="EMBL" id="THU83709.1"/>
    </source>
</evidence>
<dbReference type="EMBL" id="ML179646">
    <property type="protein sequence ID" value="THU83709.1"/>
    <property type="molecule type" value="Genomic_DNA"/>
</dbReference>
<evidence type="ECO:0000313" key="2">
    <source>
        <dbReference type="Proteomes" id="UP000297245"/>
    </source>
</evidence>
<protein>
    <submittedName>
        <fullName evidence="1">Uncharacterized protein</fullName>
    </submittedName>
</protein>
<proteinExistence type="predicted"/>
<organism evidence="1 2">
    <name type="scientific">Dendrothele bispora (strain CBS 962.96)</name>
    <dbReference type="NCBI Taxonomy" id="1314807"/>
    <lineage>
        <taxon>Eukaryota</taxon>
        <taxon>Fungi</taxon>
        <taxon>Dikarya</taxon>
        <taxon>Basidiomycota</taxon>
        <taxon>Agaricomycotina</taxon>
        <taxon>Agaricomycetes</taxon>
        <taxon>Agaricomycetidae</taxon>
        <taxon>Agaricales</taxon>
        <taxon>Agaricales incertae sedis</taxon>
        <taxon>Dendrothele</taxon>
    </lineage>
</organism>
<gene>
    <name evidence="1" type="ORF">K435DRAFT_423665</name>
</gene>
<name>A0A4S8L573_DENBC</name>
<dbReference type="Proteomes" id="UP000297245">
    <property type="component" value="Unassembled WGS sequence"/>
</dbReference>
<keyword evidence="2" id="KW-1185">Reference proteome</keyword>
<sequence>MVTINFSTKSHLGSLSSRFLRWLIYFHRVSMCLGLYHDQCTQTIWKHAIEHFQKSSSLSCPQNNTHTQTWQRHLNELKLKISNDVSILSDLDKVFSQMHPLYQDSCCNAFLKWKDQLKEDFDRQMKNLEYFRELHRAKIGGQAFRPSWGR</sequence>